<name>A0A2U9CD70_SCOMX</name>
<evidence type="ECO:0000313" key="5">
    <source>
        <dbReference type="Proteomes" id="UP000438429"/>
    </source>
</evidence>
<dbReference type="EMBL" id="VEVO01000019">
    <property type="protein sequence ID" value="KAF0026103.1"/>
    <property type="molecule type" value="Genomic_DNA"/>
</dbReference>
<organism evidence="2 4">
    <name type="scientific">Scophthalmus maximus</name>
    <name type="common">Turbot</name>
    <name type="synonym">Psetta maxima</name>
    <dbReference type="NCBI Taxonomy" id="52904"/>
    <lineage>
        <taxon>Eukaryota</taxon>
        <taxon>Metazoa</taxon>
        <taxon>Chordata</taxon>
        <taxon>Craniata</taxon>
        <taxon>Vertebrata</taxon>
        <taxon>Euteleostomi</taxon>
        <taxon>Actinopterygii</taxon>
        <taxon>Neopterygii</taxon>
        <taxon>Teleostei</taxon>
        <taxon>Neoteleostei</taxon>
        <taxon>Acanthomorphata</taxon>
        <taxon>Carangaria</taxon>
        <taxon>Pleuronectiformes</taxon>
        <taxon>Pleuronectoidei</taxon>
        <taxon>Scophthalmidae</taxon>
        <taxon>Scophthalmus</taxon>
    </lineage>
</organism>
<proteinExistence type="predicted"/>
<dbReference type="EMBL" id="CP026256">
    <property type="protein sequence ID" value="AWP12822.1"/>
    <property type="molecule type" value="Genomic_DNA"/>
</dbReference>
<keyword evidence="4" id="KW-1185">Reference proteome</keyword>
<gene>
    <name evidence="3" type="ORF">F2P81_020840</name>
    <name evidence="2" type="ORF">SMAX5B_018695</name>
</gene>
<reference evidence="3 5" key="2">
    <citation type="submission" date="2019-06" db="EMBL/GenBank/DDBJ databases">
        <title>Draft genomes of female and male turbot (Scophthalmus maximus).</title>
        <authorList>
            <person name="Xu H."/>
            <person name="Xu X.-W."/>
            <person name="Shao C."/>
            <person name="Chen S."/>
        </authorList>
    </citation>
    <scope>NUCLEOTIDE SEQUENCE [LARGE SCALE GENOMIC DNA]</scope>
    <source>
        <strain evidence="3">Ysfricsl-2016a</strain>
        <tissue evidence="3">Blood</tissue>
    </source>
</reference>
<evidence type="ECO:0000256" key="1">
    <source>
        <dbReference type="SAM" id="MobiDB-lite"/>
    </source>
</evidence>
<dbReference type="Proteomes" id="UP000246464">
    <property type="component" value="Chromosome 14"/>
</dbReference>
<sequence length="88" mass="9929">MLRSTERPPGASSTGLIKETGCANGCLALRPQERTHRRQLKPERSGAGGPLPVEPSLWGLFMGFMLRRSCREYQQRIRFDLDSLLEVD</sequence>
<protein>
    <submittedName>
        <fullName evidence="2">Uncharacterized protein</fullName>
    </submittedName>
</protein>
<accession>A0A2U9CD70</accession>
<feature type="region of interest" description="Disordered" evidence="1">
    <location>
        <begin position="33"/>
        <end position="53"/>
    </location>
</feature>
<dbReference type="AlphaFoldDB" id="A0A2U9CD70"/>
<dbReference type="Proteomes" id="UP000438429">
    <property type="component" value="Unassembled WGS sequence"/>
</dbReference>
<reference evidence="2 4" key="1">
    <citation type="submission" date="2017-12" db="EMBL/GenBank/DDBJ databases">
        <title>Integrating genomic resources of turbot (Scophthalmus maximus) in depth evaluation of genetic and physical mapping variation across individuals.</title>
        <authorList>
            <person name="Martinez P."/>
        </authorList>
    </citation>
    <scope>NUCLEOTIDE SEQUENCE [LARGE SCALE GENOMIC DNA]</scope>
</reference>
<evidence type="ECO:0000313" key="2">
    <source>
        <dbReference type="EMBL" id="AWP12822.1"/>
    </source>
</evidence>
<evidence type="ECO:0000313" key="3">
    <source>
        <dbReference type="EMBL" id="KAF0026103.1"/>
    </source>
</evidence>
<evidence type="ECO:0000313" key="4">
    <source>
        <dbReference type="Proteomes" id="UP000246464"/>
    </source>
</evidence>